<keyword evidence="2" id="KW-0808">Transferase</keyword>
<dbReference type="Proteomes" id="UP000479293">
    <property type="component" value="Unassembled WGS sequence"/>
</dbReference>
<dbReference type="EMBL" id="WHLY01000002">
    <property type="protein sequence ID" value="MPR33609.1"/>
    <property type="molecule type" value="Genomic_DNA"/>
</dbReference>
<keyword evidence="3" id="KW-1185">Reference proteome</keyword>
<evidence type="ECO:0000313" key="3">
    <source>
        <dbReference type="Proteomes" id="UP000479293"/>
    </source>
</evidence>
<dbReference type="PANTHER" id="PTHR39963:SF1">
    <property type="entry name" value="MNMC-LIKE METHYLTRANSFERASE DOMAIN-CONTAINING PROTEIN"/>
    <property type="match status" value="1"/>
</dbReference>
<protein>
    <submittedName>
        <fullName evidence="2">tRNA (5-methylaminomethyl-2-thiouridine)(34)-methyltransferase MnmD</fullName>
    </submittedName>
</protein>
<organism evidence="2 3">
    <name type="scientific">Salmonirosea aquatica</name>
    <dbReference type="NCBI Taxonomy" id="2654236"/>
    <lineage>
        <taxon>Bacteria</taxon>
        <taxon>Pseudomonadati</taxon>
        <taxon>Bacteroidota</taxon>
        <taxon>Cytophagia</taxon>
        <taxon>Cytophagales</taxon>
        <taxon>Spirosomataceae</taxon>
        <taxon>Salmonirosea</taxon>
    </lineage>
</organism>
<evidence type="ECO:0000259" key="1">
    <source>
        <dbReference type="Pfam" id="PF05430"/>
    </source>
</evidence>
<keyword evidence="2" id="KW-0489">Methyltransferase</keyword>
<dbReference type="InterPro" id="IPR029063">
    <property type="entry name" value="SAM-dependent_MTases_sf"/>
</dbReference>
<gene>
    <name evidence="2" type="primary">mnmD</name>
    <name evidence="2" type="ORF">GBK04_09565</name>
</gene>
<feature type="domain" description="MnmC-like methyltransferase" evidence="1">
    <location>
        <begin position="147"/>
        <end position="221"/>
    </location>
</feature>
<accession>A0A7C9FPQ9</accession>
<dbReference type="AlphaFoldDB" id="A0A7C9FPQ9"/>
<evidence type="ECO:0000313" key="2">
    <source>
        <dbReference type="EMBL" id="MPR33609.1"/>
    </source>
</evidence>
<dbReference type="PANTHER" id="PTHR39963">
    <property type="entry name" value="SLL0983 PROTEIN"/>
    <property type="match status" value="1"/>
</dbReference>
<dbReference type="Pfam" id="PF05430">
    <property type="entry name" value="Methyltransf_30"/>
    <property type="match status" value="1"/>
</dbReference>
<dbReference type="InterPro" id="IPR008471">
    <property type="entry name" value="MnmC-like_methylTransf"/>
</dbReference>
<proteinExistence type="predicted"/>
<name>A0A7C9FPQ9_9BACT</name>
<dbReference type="RefSeq" id="WP_152759001.1">
    <property type="nucleotide sequence ID" value="NZ_WHLY01000002.1"/>
</dbReference>
<dbReference type="GO" id="GO:0004808">
    <property type="term" value="F:tRNA (5-methylaminomethyl-2-thiouridylate)(34)-methyltransferase activity"/>
    <property type="evidence" value="ECO:0007669"/>
    <property type="project" value="InterPro"/>
</dbReference>
<dbReference type="SUPFAM" id="SSF53335">
    <property type="entry name" value="S-adenosyl-L-methionine-dependent methyltransferases"/>
    <property type="match status" value="1"/>
</dbReference>
<sequence>MDSLPSRLFLTEDGSHTLYDPGFDQHYHSIHGSLQESRRIFIELGIDPFLDKADEIRIFEMGLGTGLNALLTWQWAEQHRKPVEYVGIEAYPISDAEAEQLNYGALVGQDGLASVHQAAWGTPIHLSPYFTLVKHQTLLQHFSAEGTLFDVIYYDAFAPRVQPELWTAETFAQVAAFTKTGGYLVTYCAKSDVQRALRSAGFRVEKHPGPWGKRHVLRGVKE</sequence>
<dbReference type="GO" id="GO:0032259">
    <property type="term" value="P:methylation"/>
    <property type="evidence" value="ECO:0007669"/>
    <property type="project" value="UniProtKB-KW"/>
</dbReference>
<comment type="caution">
    <text evidence="2">The sequence shown here is derived from an EMBL/GenBank/DDBJ whole genome shotgun (WGS) entry which is preliminary data.</text>
</comment>
<reference evidence="2 3" key="1">
    <citation type="submission" date="2019-10" db="EMBL/GenBank/DDBJ databases">
        <title>Draft Genome Sequence of Cytophagaceae sp. SJW1-29.</title>
        <authorList>
            <person name="Choi A."/>
        </authorList>
    </citation>
    <scope>NUCLEOTIDE SEQUENCE [LARGE SCALE GENOMIC DNA]</scope>
    <source>
        <strain evidence="2 3">SJW1-29</strain>
    </source>
</reference>
<dbReference type="NCBIfam" id="NF033855">
    <property type="entry name" value="tRNA_MNMC2"/>
    <property type="match status" value="1"/>
</dbReference>
<dbReference type="InterPro" id="IPR047785">
    <property type="entry name" value="tRNA_MNMC2"/>
</dbReference>
<dbReference type="Gene3D" id="3.40.50.150">
    <property type="entry name" value="Vaccinia Virus protein VP39"/>
    <property type="match status" value="1"/>
</dbReference>
<dbReference type="GO" id="GO:0016645">
    <property type="term" value="F:oxidoreductase activity, acting on the CH-NH group of donors"/>
    <property type="evidence" value="ECO:0007669"/>
    <property type="project" value="InterPro"/>
</dbReference>